<name>A0A914D678_9BILA</name>
<feature type="transmembrane region" description="Helical" evidence="8">
    <location>
        <begin position="155"/>
        <end position="177"/>
    </location>
</feature>
<feature type="transmembrane region" description="Helical" evidence="8">
    <location>
        <begin position="49"/>
        <end position="71"/>
    </location>
</feature>
<sequence>MHGSVRKLSTELKNAFMKNKNETFKVCLPALIYVIQNNLYYFALKHVDATLFSITYQLRILTTALLMVILLNKIFSGTQWAALFISLLGVILVQASSQTSGKAQEANPENSKQFLGLMTVLGMCWMSAFAGVYLEGVLKKSSCDIWLQNIRLSMITLPFALLTIAHDSSVISQYGFFYGWSPLVWVVSISGAVGGLIIAAVMKYADNIKKSFSTSVALGGTSILSILMGDSVFSFLLMFGVSLVMLSVFLYTLNPPGKQSDKIQPVETRDNSNTFLEESPTEFKKTTNENI</sequence>
<accession>A0A914D678</accession>
<evidence type="ECO:0000256" key="1">
    <source>
        <dbReference type="ARBA" id="ARBA00004141"/>
    </source>
</evidence>
<evidence type="ECO:0000313" key="10">
    <source>
        <dbReference type="WBParaSite" id="ACRNAN_scaffold1919.g26132.t1"/>
    </source>
</evidence>
<evidence type="ECO:0000256" key="2">
    <source>
        <dbReference type="ARBA" id="ARBA00009976"/>
    </source>
</evidence>
<dbReference type="SUPFAM" id="SSF103481">
    <property type="entry name" value="Multidrug resistance efflux transporter EmrE"/>
    <property type="match status" value="1"/>
</dbReference>
<feature type="transmembrane region" description="Helical" evidence="8">
    <location>
        <begin position="212"/>
        <end position="229"/>
    </location>
</feature>
<dbReference type="InterPro" id="IPR007271">
    <property type="entry name" value="Nuc_sug_transpt"/>
</dbReference>
<organism evidence="9 10">
    <name type="scientific">Acrobeloides nanus</name>
    <dbReference type="NCBI Taxonomy" id="290746"/>
    <lineage>
        <taxon>Eukaryota</taxon>
        <taxon>Metazoa</taxon>
        <taxon>Ecdysozoa</taxon>
        <taxon>Nematoda</taxon>
        <taxon>Chromadorea</taxon>
        <taxon>Rhabditida</taxon>
        <taxon>Tylenchina</taxon>
        <taxon>Cephalobomorpha</taxon>
        <taxon>Cephaloboidea</taxon>
        <taxon>Cephalobidae</taxon>
        <taxon>Acrobeloides</taxon>
    </lineage>
</organism>
<dbReference type="PANTHER" id="PTHR10231">
    <property type="entry name" value="NUCLEOTIDE-SUGAR TRANSMEMBRANE TRANSPORTER"/>
    <property type="match status" value="1"/>
</dbReference>
<feature type="transmembrane region" description="Helical" evidence="8">
    <location>
        <begin position="23"/>
        <end position="43"/>
    </location>
</feature>
<dbReference type="GO" id="GO:0000139">
    <property type="term" value="C:Golgi membrane"/>
    <property type="evidence" value="ECO:0007669"/>
    <property type="project" value="InterPro"/>
</dbReference>
<feature type="transmembrane region" description="Helical" evidence="8">
    <location>
        <begin position="183"/>
        <end position="205"/>
    </location>
</feature>
<keyword evidence="6 8" id="KW-0472">Membrane</keyword>
<evidence type="ECO:0000256" key="7">
    <source>
        <dbReference type="SAM" id="MobiDB-lite"/>
    </source>
</evidence>
<keyword evidence="5 8" id="KW-1133">Transmembrane helix</keyword>
<reference evidence="10" key="1">
    <citation type="submission" date="2022-11" db="UniProtKB">
        <authorList>
            <consortium name="WormBaseParasite"/>
        </authorList>
    </citation>
    <scope>IDENTIFICATION</scope>
</reference>
<feature type="compositionally biased region" description="Basic and acidic residues" evidence="7">
    <location>
        <begin position="281"/>
        <end position="291"/>
    </location>
</feature>
<proteinExistence type="inferred from homology"/>
<evidence type="ECO:0000256" key="3">
    <source>
        <dbReference type="ARBA" id="ARBA00022597"/>
    </source>
</evidence>
<dbReference type="AlphaFoldDB" id="A0A914D678"/>
<feature type="transmembrane region" description="Helical" evidence="8">
    <location>
        <begin position="78"/>
        <end position="95"/>
    </location>
</feature>
<feature type="region of interest" description="Disordered" evidence="7">
    <location>
        <begin position="259"/>
        <end position="291"/>
    </location>
</feature>
<keyword evidence="4 8" id="KW-0812">Transmembrane</keyword>
<evidence type="ECO:0000256" key="4">
    <source>
        <dbReference type="ARBA" id="ARBA00022692"/>
    </source>
</evidence>
<dbReference type="Pfam" id="PF04142">
    <property type="entry name" value="Nuc_sug_transp"/>
    <property type="match status" value="1"/>
</dbReference>
<dbReference type="InterPro" id="IPR037185">
    <property type="entry name" value="EmrE-like"/>
</dbReference>
<comment type="similarity">
    <text evidence="2">Belongs to the nucleotide-sugar transporter family. SLC35A subfamily.</text>
</comment>
<evidence type="ECO:0000313" key="9">
    <source>
        <dbReference type="Proteomes" id="UP000887540"/>
    </source>
</evidence>
<dbReference type="PIRSF" id="PIRSF005799">
    <property type="entry name" value="UDP-gal_transpt"/>
    <property type="match status" value="1"/>
</dbReference>
<dbReference type="WBParaSite" id="ACRNAN_scaffold1919.g26132.t1">
    <property type="protein sequence ID" value="ACRNAN_scaffold1919.g26132.t1"/>
    <property type="gene ID" value="ACRNAN_scaffold1919.g26132"/>
</dbReference>
<keyword evidence="3" id="KW-0813">Transport</keyword>
<feature type="transmembrane region" description="Helical" evidence="8">
    <location>
        <begin position="235"/>
        <end position="253"/>
    </location>
</feature>
<keyword evidence="3" id="KW-0762">Sugar transport</keyword>
<evidence type="ECO:0000256" key="6">
    <source>
        <dbReference type="ARBA" id="ARBA00023136"/>
    </source>
</evidence>
<dbReference type="NCBIfam" id="TIGR00803">
    <property type="entry name" value="nst"/>
    <property type="match status" value="1"/>
</dbReference>
<keyword evidence="9" id="KW-1185">Reference proteome</keyword>
<protein>
    <submittedName>
        <fullName evidence="10">Uncharacterized protein</fullName>
    </submittedName>
</protein>
<feature type="transmembrane region" description="Helical" evidence="8">
    <location>
        <begin position="115"/>
        <end position="134"/>
    </location>
</feature>
<evidence type="ECO:0000256" key="8">
    <source>
        <dbReference type="SAM" id="Phobius"/>
    </source>
</evidence>
<evidence type="ECO:0000256" key="5">
    <source>
        <dbReference type="ARBA" id="ARBA00022989"/>
    </source>
</evidence>
<dbReference type="Proteomes" id="UP000887540">
    <property type="component" value="Unplaced"/>
</dbReference>
<comment type="subcellular location">
    <subcellularLocation>
        <location evidence="1">Membrane</location>
        <topology evidence="1">Multi-pass membrane protein</topology>
    </subcellularLocation>
</comment>
<dbReference type="Gene3D" id="1.10.3730.20">
    <property type="match status" value="1"/>
</dbReference>
<dbReference type="GO" id="GO:0015165">
    <property type="term" value="F:pyrimidine nucleotide-sugar transmembrane transporter activity"/>
    <property type="evidence" value="ECO:0007669"/>
    <property type="project" value="InterPro"/>
</dbReference>